<dbReference type="AlphaFoldDB" id="A0A2N3NCP2"/>
<accession>A0A2N3NCP2</accession>
<feature type="region of interest" description="Disordered" evidence="9">
    <location>
        <begin position="1"/>
        <end position="33"/>
    </location>
</feature>
<keyword evidence="8" id="KW-0539">Nucleus</keyword>
<feature type="region of interest" description="Disordered" evidence="9">
    <location>
        <begin position="105"/>
        <end position="146"/>
    </location>
</feature>
<feature type="compositionally biased region" description="Polar residues" evidence="9">
    <location>
        <begin position="220"/>
        <end position="258"/>
    </location>
</feature>
<feature type="compositionally biased region" description="Low complexity" evidence="9">
    <location>
        <begin position="294"/>
        <end position="311"/>
    </location>
</feature>
<evidence type="ECO:0000256" key="8">
    <source>
        <dbReference type="ARBA" id="ARBA00023242"/>
    </source>
</evidence>
<dbReference type="OrthoDB" id="5345625at2759"/>
<dbReference type="VEuPathDB" id="FungiDB:jhhlp_001965"/>
<dbReference type="InterPro" id="IPR013734">
    <property type="entry name" value="TF_Nrm1/Whi5"/>
</dbReference>
<dbReference type="InParanoid" id="A0A2N3NCP2"/>
<evidence type="ECO:0000313" key="10">
    <source>
        <dbReference type="EMBL" id="PKS10215.1"/>
    </source>
</evidence>
<keyword evidence="4" id="KW-0963">Cytoplasm</keyword>
<dbReference type="GO" id="GO:0005737">
    <property type="term" value="C:cytoplasm"/>
    <property type="evidence" value="ECO:0007669"/>
    <property type="project" value="UniProtKB-SubCell"/>
</dbReference>
<sequence>MTSATPERRRALAPLDANKQSPTPARLKLDSNAPLLKKPVSPVSVRGLALARSPVKSAGTEARKRPREVFAGDENMIVKKTCVEMEVDKTERTVTDDVTMITERERSASPDASSIFDSSGLETQTSTVTDVELGDAPRRAPVSRAQTRKMAGDLLARLRLANYKVRTGQAHIPFVQLEARSMATRRSPPVPTLQVQQPSSPPSTSQAGKPEINRRAENATVHQQTPAGRTQSTTLITEKSPETNNTEASEPPSTSQNAGSEELTLPPLLSSSSGMLTPRRHVTGNDEKLTSSVLRGGAANGLLRLAHGGES</sequence>
<evidence type="ECO:0000256" key="6">
    <source>
        <dbReference type="ARBA" id="ARBA00023015"/>
    </source>
</evidence>
<reference evidence="10 11" key="1">
    <citation type="journal article" date="2017" name="G3 (Bethesda)">
        <title>First Draft Genome Sequence of the Pathogenic Fungus Lomentospora prolificans (Formerly Scedosporium prolificans).</title>
        <authorList>
            <person name="Luo R."/>
            <person name="Zimin A."/>
            <person name="Workman R."/>
            <person name="Fan Y."/>
            <person name="Pertea G."/>
            <person name="Grossman N."/>
            <person name="Wear M.P."/>
            <person name="Jia B."/>
            <person name="Miller H."/>
            <person name="Casadevall A."/>
            <person name="Timp W."/>
            <person name="Zhang S.X."/>
            <person name="Salzberg S.L."/>
        </authorList>
    </citation>
    <scope>NUCLEOTIDE SEQUENCE [LARGE SCALE GENOMIC DNA]</scope>
    <source>
        <strain evidence="10 11">JHH-5317</strain>
    </source>
</reference>
<comment type="caution">
    <text evidence="10">The sequence shown here is derived from an EMBL/GenBank/DDBJ whole genome shotgun (WGS) entry which is preliminary data.</text>
</comment>
<keyword evidence="7" id="KW-0804">Transcription</keyword>
<proteinExistence type="inferred from homology"/>
<protein>
    <submittedName>
        <fullName evidence="10">Uncharacterized protein</fullName>
    </submittedName>
</protein>
<dbReference type="Proteomes" id="UP000233524">
    <property type="component" value="Unassembled WGS sequence"/>
</dbReference>
<evidence type="ECO:0000256" key="4">
    <source>
        <dbReference type="ARBA" id="ARBA00022490"/>
    </source>
</evidence>
<evidence type="ECO:0000256" key="9">
    <source>
        <dbReference type="SAM" id="MobiDB-lite"/>
    </source>
</evidence>
<feature type="compositionally biased region" description="Polar residues" evidence="9">
    <location>
        <begin position="110"/>
        <end position="129"/>
    </location>
</feature>
<evidence type="ECO:0000256" key="1">
    <source>
        <dbReference type="ARBA" id="ARBA00004123"/>
    </source>
</evidence>
<evidence type="ECO:0000256" key="3">
    <source>
        <dbReference type="ARBA" id="ARBA00006922"/>
    </source>
</evidence>
<comment type="similarity">
    <text evidence="3">Belongs to the WHI5/NRM1 family.</text>
</comment>
<keyword evidence="5" id="KW-0678">Repressor</keyword>
<feature type="compositionally biased region" description="Low complexity" evidence="9">
    <location>
        <begin position="192"/>
        <end position="206"/>
    </location>
</feature>
<gene>
    <name evidence="10" type="ORF">jhhlp_001965</name>
</gene>
<evidence type="ECO:0000313" key="11">
    <source>
        <dbReference type="Proteomes" id="UP000233524"/>
    </source>
</evidence>
<evidence type="ECO:0000256" key="7">
    <source>
        <dbReference type="ARBA" id="ARBA00023163"/>
    </source>
</evidence>
<name>A0A2N3NCP2_9PEZI</name>
<keyword evidence="6" id="KW-0805">Transcription regulation</keyword>
<dbReference type="Pfam" id="PF08528">
    <property type="entry name" value="Whi5"/>
    <property type="match status" value="1"/>
</dbReference>
<dbReference type="EMBL" id="NLAX01000008">
    <property type="protein sequence ID" value="PKS10215.1"/>
    <property type="molecule type" value="Genomic_DNA"/>
</dbReference>
<feature type="compositionally biased region" description="Low complexity" evidence="9">
    <location>
        <begin position="259"/>
        <end position="277"/>
    </location>
</feature>
<organism evidence="10 11">
    <name type="scientific">Lomentospora prolificans</name>
    <dbReference type="NCBI Taxonomy" id="41688"/>
    <lineage>
        <taxon>Eukaryota</taxon>
        <taxon>Fungi</taxon>
        <taxon>Dikarya</taxon>
        <taxon>Ascomycota</taxon>
        <taxon>Pezizomycotina</taxon>
        <taxon>Sordariomycetes</taxon>
        <taxon>Hypocreomycetidae</taxon>
        <taxon>Microascales</taxon>
        <taxon>Microascaceae</taxon>
        <taxon>Lomentospora</taxon>
    </lineage>
</organism>
<keyword evidence="11" id="KW-1185">Reference proteome</keyword>
<evidence type="ECO:0000256" key="5">
    <source>
        <dbReference type="ARBA" id="ARBA00022491"/>
    </source>
</evidence>
<evidence type="ECO:0000256" key="2">
    <source>
        <dbReference type="ARBA" id="ARBA00004496"/>
    </source>
</evidence>
<comment type="subcellular location">
    <subcellularLocation>
        <location evidence="2">Cytoplasm</location>
    </subcellularLocation>
    <subcellularLocation>
        <location evidence="1">Nucleus</location>
    </subcellularLocation>
</comment>
<feature type="region of interest" description="Disordered" evidence="9">
    <location>
        <begin position="183"/>
        <end position="311"/>
    </location>
</feature>
<feature type="compositionally biased region" description="Basic and acidic residues" evidence="9">
    <location>
        <begin position="1"/>
        <end position="10"/>
    </location>
</feature>
<dbReference type="GO" id="GO:0005634">
    <property type="term" value="C:nucleus"/>
    <property type="evidence" value="ECO:0007669"/>
    <property type="project" value="UniProtKB-SubCell"/>
</dbReference>